<dbReference type="RefSeq" id="WP_146289006.1">
    <property type="nucleotide sequence ID" value="NZ_CP042304.1"/>
</dbReference>
<dbReference type="PANTHER" id="PTHR11695">
    <property type="entry name" value="ALCOHOL DEHYDROGENASE RELATED"/>
    <property type="match status" value="1"/>
</dbReference>
<dbReference type="Pfam" id="PF13602">
    <property type="entry name" value="ADH_zinc_N_2"/>
    <property type="match status" value="1"/>
</dbReference>
<evidence type="ECO:0000256" key="1">
    <source>
        <dbReference type="ARBA" id="ARBA00023002"/>
    </source>
</evidence>
<proteinExistence type="predicted"/>
<evidence type="ECO:0000313" key="4">
    <source>
        <dbReference type="Proteomes" id="UP000315364"/>
    </source>
</evidence>
<dbReference type="EMBL" id="CP042304">
    <property type="protein sequence ID" value="QDZ10202.1"/>
    <property type="molecule type" value="Genomic_DNA"/>
</dbReference>
<dbReference type="InterPro" id="IPR036291">
    <property type="entry name" value="NAD(P)-bd_dom_sf"/>
</dbReference>
<dbReference type="SUPFAM" id="SSF50129">
    <property type="entry name" value="GroES-like"/>
    <property type="match status" value="1"/>
</dbReference>
<name>A0A5B8LRP9_9HYPH</name>
<dbReference type="InterPro" id="IPR020843">
    <property type="entry name" value="ER"/>
</dbReference>
<gene>
    <name evidence="3" type="ORF">FPZ08_05240</name>
</gene>
<dbReference type="Gene3D" id="3.40.50.720">
    <property type="entry name" value="NAD(P)-binding Rossmann-like Domain"/>
    <property type="match status" value="1"/>
</dbReference>
<evidence type="ECO:0000313" key="3">
    <source>
        <dbReference type="EMBL" id="QDZ10202.1"/>
    </source>
</evidence>
<keyword evidence="1" id="KW-0560">Oxidoreductase</keyword>
<dbReference type="InterPro" id="IPR011032">
    <property type="entry name" value="GroES-like_sf"/>
</dbReference>
<dbReference type="Proteomes" id="UP000315364">
    <property type="component" value="Chromosome"/>
</dbReference>
<dbReference type="SMART" id="SM00829">
    <property type="entry name" value="PKS_ER"/>
    <property type="match status" value="1"/>
</dbReference>
<dbReference type="GO" id="GO:0008270">
    <property type="term" value="F:zinc ion binding"/>
    <property type="evidence" value="ECO:0007669"/>
    <property type="project" value="InterPro"/>
</dbReference>
<feature type="domain" description="Enoyl reductase (ER)" evidence="2">
    <location>
        <begin position="13"/>
        <end position="322"/>
    </location>
</feature>
<dbReference type="KEGG" id="dea:FPZ08_05240"/>
<dbReference type="Gene3D" id="3.90.180.10">
    <property type="entry name" value="Medium-chain alcohol dehydrogenases, catalytic domain"/>
    <property type="match status" value="1"/>
</dbReference>
<dbReference type="InterPro" id="IPR002364">
    <property type="entry name" value="Quin_OxRdtase/zeta-crystal_CS"/>
</dbReference>
<dbReference type="GO" id="GO:0016491">
    <property type="term" value="F:oxidoreductase activity"/>
    <property type="evidence" value="ECO:0007669"/>
    <property type="project" value="UniProtKB-KW"/>
</dbReference>
<accession>A0A5B8LRP9</accession>
<protein>
    <submittedName>
        <fullName evidence="3">NAD(P)-dependent alcohol dehydrogenase</fullName>
    </submittedName>
</protein>
<dbReference type="InterPro" id="IPR013154">
    <property type="entry name" value="ADH-like_N"/>
</dbReference>
<sequence>MTTMRALVYDRYGPPEQVLRLEQMPRPQPGPGEVLVRVHAASVNSWDWDRLVGRPLGRIDAPFRPPFRILGADIAGIVEAIGPDVTTLAIGDAVFGDLTAGKWGGFADYVCAPARTLALKPETLSFQHAAALPQAGLLAHEALKLRPGLGAGQRVLVVGAGGGAGLFAVQMARATGAAVTGVDRGLKGPAVLAHGADHFIDHQRDDFSRSGARYDFVIDMVGSQTVFGYRRALAEGGTLALVGGSLGRILQVVALGNLVGRARQQRMGLAIYQPKTADLDHLAALATAGVITPVIDSVFPLEQGAAALRRIGGGDHVGKIIVEMTA</sequence>
<dbReference type="CDD" id="cd08267">
    <property type="entry name" value="MDR1"/>
    <property type="match status" value="1"/>
</dbReference>
<dbReference type="SUPFAM" id="SSF51735">
    <property type="entry name" value="NAD(P)-binding Rossmann-fold domains"/>
    <property type="match status" value="1"/>
</dbReference>
<reference evidence="3 4" key="1">
    <citation type="submission" date="2019-07" db="EMBL/GenBank/DDBJ databases">
        <title>Full genome sequence of Devosia sp. Gsoil 520.</title>
        <authorList>
            <person name="Im W.-T."/>
        </authorList>
    </citation>
    <scope>NUCLEOTIDE SEQUENCE [LARGE SCALE GENOMIC DNA]</scope>
    <source>
        <strain evidence="3 4">Gsoil 520</strain>
    </source>
</reference>
<organism evidence="3 4">
    <name type="scientific">Devosia ginsengisoli</name>
    <dbReference type="NCBI Taxonomy" id="400770"/>
    <lineage>
        <taxon>Bacteria</taxon>
        <taxon>Pseudomonadati</taxon>
        <taxon>Pseudomonadota</taxon>
        <taxon>Alphaproteobacteria</taxon>
        <taxon>Hyphomicrobiales</taxon>
        <taxon>Devosiaceae</taxon>
        <taxon>Devosia</taxon>
    </lineage>
</organism>
<evidence type="ECO:0000259" key="2">
    <source>
        <dbReference type="SMART" id="SM00829"/>
    </source>
</evidence>
<keyword evidence="4" id="KW-1185">Reference proteome</keyword>
<dbReference type="PANTHER" id="PTHR11695:SF294">
    <property type="entry name" value="RETICULON-4-INTERACTING PROTEIN 1, MITOCHONDRIAL"/>
    <property type="match status" value="1"/>
</dbReference>
<dbReference type="AlphaFoldDB" id="A0A5B8LRP9"/>
<dbReference type="InterPro" id="IPR050700">
    <property type="entry name" value="YIM1/Zinc_Alcohol_DH_Fams"/>
</dbReference>
<dbReference type="Pfam" id="PF08240">
    <property type="entry name" value="ADH_N"/>
    <property type="match status" value="1"/>
</dbReference>
<dbReference type="OrthoDB" id="5295340at2"/>
<dbReference type="PROSITE" id="PS01162">
    <property type="entry name" value="QOR_ZETA_CRYSTAL"/>
    <property type="match status" value="1"/>
</dbReference>